<name>A0A7Y9J5P5_9PSEU</name>
<keyword evidence="2" id="KW-0624">Polysaccharide degradation</keyword>
<keyword evidence="2" id="KW-0378">Hydrolase</keyword>
<evidence type="ECO:0000313" key="4">
    <source>
        <dbReference type="EMBL" id="NYD35784.1"/>
    </source>
</evidence>
<accession>A0A7Y9J5P5</accession>
<sequence>MGQSRGASSAALRGRSRRLLVVVAAAVLALLAACGGPQETVPPITVDRTADAGSQPLAGAEPLPAPLPGLPAAVAPAVPKLLAPLSAIGNRTGPRVCEKFGSVPVAGGRFEVQNDAWGAETPQCTTAFDTGFAVQANHDKDSGPAAYPSIVWGCNHGTCTRGTPFPRPLSDLGDVRSSWAVTVPDSGRYNASYDIWLDPTPRRDGDNTGAELMIWTVRAGGIDPIGSKRGSVNLGGAAWDVFTGDNNGVPVISYVRQQSVRQVLDLPITDFVRDAQRQGVVQPSWYLTNLQAGFEPWVGGSGLSTDAFNATRNGV</sequence>
<dbReference type="Gene3D" id="2.60.120.180">
    <property type="match status" value="1"/>
</dbReference>
<dbReference type="PROSITE" id="PS51257">
    <property type="entry name" value="PROKAR_LIPOPROTEIN"/>
    <property type="match status" value="1"/>
</dbReference>
<keyword evidence="5" id="KW-1185">Reference proteome</keyword>
<proteinExistence type="inferred from homology"/>
<dbReference type="Proteomes" id="UP000535890">
    <property type="component" value="Unassembled WGS sequence"/>
</dbReference>
<dbReference type="InterPro" id="IPR002594">
    <property type="entry name" value="GH12"/>
</dbReference>
<dbReference type="RefSeq" id="WP_179793562.1">
    <property type="nucleotide sequence ID" value="NZ_BAABHP010000007.1"/>
</dbReference>
<keyword evidence="2" id="KW-0119">Carbohydrate metabolism</keyword>
<dbReference type="InterPro" id="IPR013320">
    <property type="entry name" value="ConA-like_dom_sf"/>
</dbReference>
<dbReference type="InterPro" id="IPR013319">
    <property type="entry name" value="GH11/12"/>
</dbReference>
<feature type="region of interest" description="Disordered" evidence="3">
    <location>
        <begin position="44"/>
        <end position="63"/>
    </location>
</feature>
<evidence type="ECO:0000313" key="5">
    <source>
        <dbReference type="Proteomes" id="UP000535890"/>
    </source>
</evidence>
<dbReference type="AlphaFoldDB" id="A0A7Y9J5P5"/>
<dbReference type="Pfam" id="PF01670">
    <property type="entry name" value="Glyco_hydro_12"/>
    <property type="match status" value="1"/>
</dbReference>
<gene>
    <name evidence="4" type="ORF">BJ983_001886</name>
</gene>
<evidence type="ECO:0000256" key="2">
    <source>
        <dbReference type="RuleBase" id="RU361163"/>
    </source>
</evidence>
<comment type="caution">
    <text evidence="4">The sequence shown here is derived from an EMBL/GenBank/DDBJ whole genome shotgun (WGS) entry which is preliminary data.</text>
</comment>
<dbReference type="GO" id="GO:0008810">
    <property type="term" value="F:cellulase activity"/>
    <property type="evidence" value="ECO:0007669"/>
    <property type="project" value="InterPro"/>
</dbReference>
<comment type="similarity">
    <text evidence="1 2">Belongs to the glycosyl hydrolase 12 (cellulase H) family.</text>
</comment>
<keyword evidence="2" id="KW-0326">Glycosidase</keyword>
<dbReference type="PANTHER" id="PTHR34002">
    <property type="entry name" value="BLR1656 PROTEIN"/>
    <property type="match status" value="1"/>
</dbReference>
<reference evidence="4 5" key="1">
    <citation type="submission" date="2020-07" db="EMBL/GenBank/DDBJ databases">
        <title>Sequencing the genomes of 1000 actinobacteria strains.</title>
        <authorList>
            <person name="Klenk H.-P."/>
        </authorList>
    </citation>
    <scope>NUCLEOTIDE SEQUENCE [LARGE SCALE GENOMIC DNA]</scope>
    <source>
        <strain evidence="4 5">DSM 45772</strain>
    </source>
</reference>
<organism evidence="4 5">
    <name type="scientific">Actinomycetospora corticicola</name>
    <dbReference type="NCBI Taxonomy" id="663602"/>
    <lineage>
        <taxon>Bacteria</taxon>
        <taxon>Bacillati</taxon>
        <taxon>Actinomycetota</taxon>
        <taxon>Actinomycetes</taxon>
        <taxon>Pseudonocardiales</taxon>
        <taxon>Pseudonocardiaceae</taxon>
        <taxon>Actinomycetospora</taxon>
    </lineage>
</organism>
<dbReference type="GO" id="GO:0000272">
    <property type="term" value="P:polysaccharide catabolic process"/>
    <property type="evidence" value="ECO:0007669"/>
    <property type="project" value="UniProtKB-KW"/>
</dbReference>
<dbReference type="SUPFAM" id="SSF49899">
    <property type="entry name" value="Concanavalin A-like lectins/glucanases"/>
    <property type="match status" value="1"/>
</dbReference>
<protein>
    <recommendedName>
        <fullName evidence="6">Glycosyl hydrolase family 12</fullName>
    </recommendedName>
</protein>
<dbReference type="PANTHER" id="PTHR34002:SF9">
    <property type="entry name" value="XYLOGLUCAN-SPECIFIC ENDO-BETA-1,4-GLUCANASE A"/>
    <property type="match status" value="1"/>
</dbReference>
<evidence type="ECO:0000256" key="3">
    <source>
        <dbReference type="SAM" id="MobiDB-lite"/>
    </source>
</evidence>
<evidence type="ECO:0000256" key="1">
    <source>
        <dbReference type="ARBA" id="ARBA00005519"/>
    </source>
</evidence>
<evidence type="ECO:0008006" key="6">
    <source>
        <dbReference type="Google" id="ProtNLM"/>
    </source>
</evidence>
<dbReference type="EMBL" id="JACCBN010000001">
    <property type="protein sequence ID" value="NYD35784.1"/>
    <property type="molecule type" value="Genomic_DNA"/>
</dbReference>